<gene>
    <name evidence="2" type="ORF">IWZ03DRAFT_382582</name>
</gene>
<name>A0ABR1KGQ1_9PEZI</name>
<evidence type="ECO:0008006" key="4">
    <source>
        <dbReference type="Google" id="ProtNLM"/>
    </source>
</evidence>
<comment type="caution">
    <text evidence="2">The sequence shown here is derived from an EMBL/GenBank/DDBJ whole genome shotgun (WGS) entry which is preliminary data.</text>
</comment>
<evidence type="ECO:0000256" key="1">
    <source>
        <dbReference type="SAM" id="SignalP"/>
    </source>
</evidence>
<proteinExistence type="predicted"/>
<protein>
    <recommendedName>
        <fullName evidence="4">Secreted protein</fullName>
    </recommendedName>
</protein>
<dbReference type="Proteomes" id="UP001363622">
    <property type="component" value="Unassembled WGS sequence"/>
</dbReference>
<organism evidence="2 3">
    <name type="scientific">Phyllosticta citriasiana</name>
    <dbReference type="NCBI Taxonomy" id="595635"/>
    <lineage>
        <taxon>Eukaryota</taxon>
        <taxon>Fungi</taxon>
        <taxon>Dikarya</taxon>
        <taxon>Ascomycota</taxon>
        <taxon>Pezizomycotina</taxon>
        <taxon>Dothideomycetes</taxon>
        <taxon>Dothideomycetes incertae sedis</taxon>
        <taxon>Botryosphaeriales</taxon>
        <taxon>Phyllostictaceae</taxon>
        <taxon>Phyllosticta</taxon>
    </lineage>
</organism>
<feature type="signal peptide" evidence="1">
    <location>
        <begin position="1"/>
        <end position="30"/>
    </location>
</feature>
<evidence type="ECO:0000313" key="3">
    <source>
        <dbReference type="Proteomes" id="UP001363622"/>
    </source>
</evidence>
<reference evidence="2 3" key="1">
    <citation type="submission" date="2024-04" db="EMBL/GenBank/DDBJ databases">
        <title>Phyllosticta paracitricarpa is synonymous to the EU quarantine fungus P. citricarpa based on phylogenomic analyses.</title>
        <authorList>
            <consortium name="Lawrence Berkeley National Laboratory"/>
            <person name="Van Ingen-Buijs V.A."/>
            <person name="Van Westerhoven A.C."/>
            <person name="Haridas S."/>
            <person name="Skiadas P."/>
            <person name="Martin F."/>
            <person name="Groenewald J.Z."/>
            <person name="Crous P.W."/>
            <person name="Seidl M.F."/>
        </authorList>
    </citation>
    <scope>NUCLEOTIDE SEQUENCE [LARGE SCALE GENOMIC DNA]</scope>
    <source>
        <strain evidence="2 3">CBS 123371</strain>
    </source>
</reference>
<keyword evidence="3" id="KW-1185">Reference proteome</keyword>
<feature type="chain" id="PRO_5045515499" description="Secreted protein" evidence="1">
    <location>
        <begin position="31"/>
        <end position="275"/>
    </location>
</feature>
<evidence type="ECO:0000313" key="2">
    <source>
        <dbReference type="EMBL" id="KAK7513631.1"/>
    </source>
</evidence>
<sequence length="275" mass="29325">MSLGIQPLRWPRLPRLLLLLFLVFLRLRSAVEFVVLDVPPAGIQPAARGILLGLALRSRTLSGVLSSIAGIARIVGIFLEVAAFADCFPRPAAGLVVVFVCATEAATAPDSTHAVNGRRKRAEADPTYRTHHACSIIGLHTSSGGGRGRLGERDCSSGGRFATWPLLLIDFVQLSEAPFAGECLASVFLAHGVGEVVLDDALTLHSHALVLVQHRRSRAAPVAQRDDWAGCRVDLEIVDCVPVKVLYGVRWSRKLPEVGLLDLAPASCAALGLLA</sequence>
<accession>A0ABR1KGQ1</accession>
<keyword evidence="1" id="KW-0732">Signal</keyword>
<dbReference type="EMBL" id="JBBPHU010000009">
    <property type="protein sequence ID" value="KAK7513631.1"/>
    <property type="molecule type" value="Genomic_DNA"/>
</dbReference>